<accession>A0A4C1ZFG0</accession>
<keyword evidence="2" id="KW-1185">Reference proteome</keyword>
<evidence type="ECO:0000313" key="1">
    <source>
        <dbReference type="EMBL" id="GBP85873.1"/>
    </source>
</evidence>
<evidence type="ECO:0000313" key="2">
    <source>
        <dbReference type="Proteomes" id="UP000299102"/>
    </source>
</evidence>
<protein>
    <submittedName>
        <fullName evidence="1">Uncharacterized protein</fullName>
    </submittedName>
</protein>
<dbReference type="EMBL" id="BGZK01001764">
    <property type="protein sequence ID" value="GBP85873.1"/>
    <property type="molecule type" value="Genomic_DNA"/>
</dbReference>
<reference evidence="1 2" key="1">
    <citation type="journal article" date="2019" name="Commun. Biol.">
        <title>The bagworm genome reveals a unique fibroin gene that provides high tensile strength.</title>
        <authorList>
            <person name="Kono N."/>
            <person name="Nakamura H."/>
            <person name="Ohtoshi R."/>
            <person name="Tomita M."/>
            <person name="Numata K."/>
            <person name="Arakawa K."/>
        </authorList>
    </citation>
    <scope>NUCLEOTIDE SEQUENCE [LARGE SCALE GENOMIC DNA]</scope>
</reference>
<organism evidence="1 2">
    <name type="scientific">Eumeta variegata</name>
    <name type="common">Bagworm moth</name>
    <name type="synonym">Eumeta japonica</name>
    <dbReference type="NCBI Taxonomy" id="151549"/>
    <lineage>
        <taxon>Eukaryota</taxon>
        <taxon>Metazoa</taxon>
        <taxon>Ecdysozoa</taxon>
        <taxon>Arthropoda</taxon>
        <taxon>Hexapoda</taxon>
        <taxon>Insecta</taxon>
        <taxon>Pterygota</taxon>
        <taxon>Neoptera</taxon>
        <taxon>Endopterygota</taxon>
        <taxon>Lepidoptera</taxon>
        <taxon>Glossata</taxon>
        <taxon>Ditrysia</taxon>
        <taxon>Tineoidea</taxon>
        <taxon>Psychidae</taxon>
        <taxon>Oiketicinae</taxon>
        <taxon>Eumeta</taxon>
    </lineage>
</organism>
<dbReference type="Proteomes" id="UP000299102">
    <property type="component" value="Unassembled WGS sequence"/>
</dbReference>
<proteinExistence type="predicted"/>
<sequence length="105" mass="11868">MNSRNPKGDTNILPVSWWIIGYAIERDRADGGGDGEVGHRNFTIDEVEKRRMAIIAAHEKLQPRGITNAYVSLLDRNRKSYGRGLIERQGIEEGDKVDHLDVNKP</sequence>
<comment type="caution">
    <text evidence="1">The sequence shown here is derived from an EMBL/GenBank/DDBJ whole genome shotgun (WGS) entry which is preliminary data.</text>
</comment>
<name>A0A4C1ZFG0_EUMVA</name>
<dbReference type="AlphaFoldDB" id="A0A4C1ZFG0"/>
<gene>
    <name evidence="1" type="ORF">EVAR_65449_1</name>
</gene>